<evidence type="ECO:0000256" key="3">
    <source>
        <dbReference type="ARBA" id="ARBA00022729"/>
    </source>
</evidence>
<comment type="similarity">
    <text evidence="2">Belongs to the bacterial solute-binding protein SsuA/TauA family.</text>
</comment>
<evidence type="ECO:0000313" key="5">
    <source>
        <dbReference type="EMBL" id="PPC74008.1"/>
    </source>
</evidence>
<dbReference type="AlphaFoldDB" id="A0A2S5KGV4"/>
<dbReference type="InterPro" id="IPR015168">
    <property type="entry name" value="SsuA/THI5"/>
</dbReference>
<dbReference type="GO" id="GO:0042597">
    <property type="term" value="C:periplasmic space"/>
    <property type="evidence" value="ECO:0007669"/>
    <property type="project" value="UniProtKB-SubCell"/>
</dbReference>
<accession>A0A2S5KGV4</accession>
<evidence type="ECO:0000259" key="4">
    <source>
        <dbReference type="Pfam" id="PF09084"/>
    </source>
</evidence>
<dbReference type="OrthoDB" id="7375392at2"/>
<comment type="caution">
    <text evidence="5">The sequence shown here is derived from an EMBL/GenBank/DDBJ whole genome shotgun (WGS) entry which is preliminary data.</text>
</comment>
<keyword evidence="3" id="KW-0732">Signal</keyword>
<dbReference type="EMBL" id="PRLP01000169">
    <property type="protein sequence ID" value="PPC74008.1"/>
    <property type="molecule type" value="Genomic_DNA"/>
</dbReference>
<dbReference type="PANTHER" id="PTHR30024:SF47">
    <property type="entry name" value="TAURINE-BINDING PERIPLASMIC PROTEIN"/>
    <property type="match status" value="1"/>
</dbReference>
<dbReference type="Gene3D" id="3.40.190.10">
    <property type="entry name" value="Periplasmic binding protein-like II"/>
    <property type="match status" value="2"/>
</dbReference>
<proteinExistence type="inferred from homology"/>
<name>A0A2S5KGV4_9PROT</name>
<dbReference type="PANTHER" id="PTHR30024">
    <property type="entry name" value="ALIPHATIC SULFONATES-BINDING PROTEIN-RELATED"/>
    <property type="match status" value="1"/>
</dbReference>
<reference evidence="5 6" key="1">
    <citation type="submission" date="2018-02" db="EMBL/GenBank/DDBJ databases">
        <title>novel marine gammaproteobacteria from coastal saline agro ecosystem.</title>
        <authorList>
            <person name="Krishnan R."/>
            <person name="Ramesh Kumar N."/>
        </authorList>
    </citation>
    <scope>NUCLEOTIDE SEQUENCE [LARGE SCALE GENOMIC DNA]</scope>
    <source>
        <strain evidence="5 6">228</strain>
    </source>
</reference>
<protein>
    <submittedName>
        <fullName evidence="5">Metal ABC transporter substrate-binding protein</fullName>
    </submittedName>
</protein>
<evidence type="ECO:0000256" key="2">
    <source>
        <dbReference type="ARBA" id="ARBA00010742"/>
    </source>
</evidence>
<dbReference type="SUPFAM" id="SSF53850">
    <property type="entry name" value="Periplasmic binding protein-like II"/>
    <property type="match status" value="1"/>
</dbReference>
<dbReference type="Proteomes" id="UP000238196">
    <property type="component" value="Unassembled WGS sequence"/>
</dbReference>
<sequence length="297" mass="31441">MLSCGFATSVWAQTSIKLGYTGIADFAAGFVAKDKGFFAKHGLDVDFVQIAINSNIPAALLSDSVQVGGPTPTVFLQAVAGGLDLVAIAGTTVTSKSIKGVGVVAKTGEPIKSAHDFEGKVVGVPGIGASLQVLFRQWMKEKGADASKVRFVEVSFPTMNDVLKAGTVDAVVTASPMMDQIIGTGTGYNVASFLSELPEGKPTMLYSTTREWAVSHPTEVVAFRTALAEAASYVESHQDETRQIIGNYIKLPPAALQHVEIAPPAPVLAAAQIYWWIQVMQGQNMLETFPADKELVP</sequence>
<gene>
    <name evidence="5" type="ORF">C4K68_28235</name>
</gene>
<evidence type="ECO:0000256" key="1">
    <source>
        <dbReference type="ARBA" id="ARBA00004418"/>
    </source>
</evidence>
<organism evidence="5 6">
    <name type="scientific">Proteobacteria bacterium 228</name>
    <dbReference type="NCBI Taxonomy" id="2083153"/>
    <lineage>
        <taxon>Bacteria</taxon>
        <taxon>Pseudomonadati</taxon>
        <taxon>Pseudomonadota</taxon>
    </lineage>
</organism>
<dbReference type="Pfam" id="PF09084">
    <property type="entry name" value="NMT1"/>
    <property type="match status" value="1"/>
</dbReference>
<feature type="domain" description="SsuA/THI5-like" evidence="4">
    <location>
        <begin position="25"/>
        <end position="240"/>
    </location>
</feature>
<evidence type="ECO:0000313" key="6">
    <source>
        <dbReference type="Proteomes" id="UP000238196"/>
    </source>
</evidence>
<comment type="subcellular location">
    <subcellularLocation>
        <location evidence="1">Periplasm</location>
    </subcellularLocation>
</comment>